<dbReference type="Proteomes" id="UP000306145">
    <property type="component" value="Unassembled WGS sequence"/>
</dbReference>
<name>A0A5C4QZ03_9ACTN</name>
<dbReference type="OrthoDB" id="3654490at2"/>
<dbReference type="Pfam" id="PF13676">
    <property type="entry name" value="TIR_2"/>
    <property type="match status" value="1"/>
</dbReference>
<dbReference type="SUPFAM" id="SSF52200">
    <property type="entry name" value="Toll/Interleukin receptor TIR domain"/>
    <property type="match status" value="1"/>
</dbReference>
<feature type="compositionally biased region" description="Polar residues" evidence="1">
    <location>
        <begin position="157"/>
        <end position="169"/>
    </location>
</feature>
<proteinExistence type="predicted"/>
<comment type="caution">
    <text evidence="3">The sequence shown here is derived from an EMBL/GenBank/DDBJ whole genome shotgun (WGS) entry which is preliminary data.</text>
</comment>
<dbReference type="InterPro" id="IPR035897">
    <property type="entry name" value="Toll_tir_struct_dom_sf"/>
</dbReference>
<feature type="region of interest" description="Disordered" evidence="1">
    <location>
        <begin position="155"/>
        <end position="204"/>
    </location>
</feature>
<dbReference type="Gene3D" id="3.40.50.10140">
    <property type="entry name" value="Toll/interleukin-1 receptor homology (TIR) domain"/>
    <property type="match status" value="1"/>
</dbReference>
<evidence type="ECO:0000259" key="2">
    <source>
        <dbReference type="PROSITE" id="PS50104"/>
    </source>
</evidence>
<evidence type="ECO:0000313" key="3">
    <source>
        <dbReference type="EMBL" id="TNH31328.1"/>
    </source>
</evidence>
<keyword evidence="4" id="KW-1185">Reference proteome</keyword>
<dbReference type="EMBL" id="VDFY01000078">
    <property type="protein sequence ID" value="TNH31328.1"/>
    <property type="molecule type" value="Genomic_DNA"/>
</dbReference>
<dbReference type="RefSeq" id="WP_139582537.1">
    <property type="nucleotide sequence ID" value="NZ_VDFY01000078.1"/>
</dbReference>
<dbReference type="InterPro" id="IPR000157">
    <property type="entry name" value="TIR_dom"/>
</dbReference>
<dbReference type="GO" id="GO:0007165">
    <property type="term" value="P:signal transduction"/>
    <property type="evidence" value="ECO:0007669"/>
    <property type="project" value="InterPro"/>
</dbReference>
<dbReference type="PROSITE" id="PS50104">
    <property type="entry name" value="TIR"/>
    <property type="match status" value="1"/>
</dbReference>
<keyword evidence="3" id="KW-0675">Receptor</keyword>
<gene>
    <name evidence="3" type="ORF">FHG89_02885</name>
</gene>
<evidence type="ECO:0000313" key="4">
    <source>
        <dbReference type="Proteomes" id="UP000306145"/>
    </source>
</evidence>
<accession>A0A5C4QZ03</accession>
<sequence>MTGVFINYRTGDGQDMAVLLNERLRDVFGKERVFLDSTGLPAGQQFPPELKRRLRDARVLLVLIGRQWLDLEDSEGNRRIANRKDYVRYEIRKSIKWQKVVLPVLLDGASLPKAQDLPSDIAGLSDFQYRHLRSREADNDLAEIVAVLRNQIPVRQRPSQDTSTSNIATTHRGPAAAGANAKAIHYDNDPGPLGKRPPRPWEDE</sequence>
<reference evidence="3 4" key="1">
    <citation type="submission" date="2019-06" db="EMBL/GenBank/DDBJ databases">
        <title>Micromonospora ordensis sp. nov., isolated from deep marine sediment.</title>
        <authorList>
            <person name="Veyisoglu A."/>
            <person name="Carro L."/>
            <person name="Klenk H.-P."/>
            <person name="Sahin N."/>
        </authorList>
    </citation>
    <scope>NUCLEOTIDE SEQUENCE [LARGE SCALE GENOMIC DNA]</scope>
    <source>
        <strain evidence="3 4">S2509</strain>
    </source>
</reference>
<feature type="domain" description="TIR" evidence="2">
    <location>
        <begin position="1"/>
        <end position="152"/>
    </location>
</feature>
<dbReference type="AlphaFoldDB" id="A0A5C4QZ03"/>
<organism evidence="3 4">
    <name type="scientific">Micromonospora orduensis</name>
    <dbReference type="NCBI Taxonomy" id="1420891"/>
    <lineage>
        <taxon>Bacteria</taxon>
        <taxon>Bacillati</taxon>
        <taxon>Actinomycetota</taxon>
        <taxon>Actinomycetes</taxon>
        <taxon>Micromonosporales</taxon>
        <taxon>Micromonosporaceae</taxon>
        <taxon>Micromonospora</taxon>
    </lineage>
</organism>
<evidence type="ECO:0000256" key="1">
    <source>
        <dbReference type="SAM" id="MobiDB-lite"/>
    </source>
</evidence>
<protein>
    <submittedName>
        <fullName evidence="3">Toll/interleukin-1 receptor domain-containing protein</fullName>
    </submittedName>
</protein>